<dbReference type="Pfam" id="PF00106">
    <property type="entry name" value="adh_short"/>
    <property type="match status" value="1"/>
</dbReference>
<dbReference type="PANTHER" id="PTHR43490:SF99">
    <property type="entry name" value="SHORT-CHAIN DEHYDROGENASE_REDUCTASE"/>
    <property type="match status" value="1"/>
</dbReference>
<dbReference type="PRINTS" id="PR00080">
    <property type="entry name" value="SDRFAMILY"/>
</dbReference>
<evidence type="ECO:0000256" key="1">
    <source>
        <dbReference type="ARBA" id="ARBA00006484"/>
    </source>
</evidence>
<name>A0ABV3PD77_9ACTN</name>
<keyword evidence="2" id="KW-0521">NADP</keyword>
<dbReference type="InterPro" id="IPR002347">
    <property type="entry name" value="SDR_fam"/>
</dbReference>
<evidence type="ECO:0000256" key="4">
    <source>
        <dbReference type="RuleBase" id="RU000363"/>
    </source>
</evidence>
<dbReference type="PRINTS" id="PR00081">
    <property type="entry name" value="GDHRDH"/>
</dbReference>
<evidence type="ECO:0000313" key="6">
    <source>
        <dbReference type="Proteomes" id="UP001555826"/>
    </source>
</evidence>
<dbReference type="Gene3D" id="3.40.50.720">
    <property type="entry name" value="NAD(P)-binding Rossmann-like Domain"/>
    <property type="match status" value="1"/>
</dbReference>
<dbReference type="InterPro" id="IPR036291">
    <property type="entry name" value="NAD(P)-bd_dom_sf"/>
</dbReference>
<reference evidence="5 6" key="1">
    <citation type="submission" date="2024-07" db="EMBL/GenBank/DDBJ databases">
        <authorList>
            <person name="Thanompreechachai J."/>
            <person name="Duangmal K."/>
        </authorList>
    </citation>
    <scope>NUCLEOTIDE SEQUENCE [LARGE SCALE GENOMIC DNA]</scope>
    <source>
        <strain evidence="5 6">KCTC 19886</strain>
    </source>
</reference>
<evidence type="ECO:0000313" key="5">
    <source>
        <dbReference type="EMBL" id="MEW9267603.1"/>
    </source>
</evidence>
<accession>A0ABV3PD77</accession>
<keyword evidence="6" id="KW-1185">Reference proteome</keyword>
<dbReference type="Proteomes" id="UP001555826">
    <property type="component" value="Unassembled WGS sequence"/>
</dbReference>
<sequence length="235" mass="24576">MTTTRPVALVTGGNKGIGRETCRRLAALGHTVLLGARDPGRGRAAADELGVTWIPLDVTDQASVDAAAEQVRREHGGLDVLVNNAGVNSAVTPVEELTADALAALLDVNLLGVLRVTNAFVPLLRDSAHPRVVNVSSTVGSFARTLEMDLFDWRITPPAYAVSKSALTMLTLKFAHALPGVLVNAADPGYTRTDLNGGDGAQSVTEGTDAVVHLATLPDDGPTGTFVDRRGVVPW</sequence>
<dbReference type="EMBL" id="JBFNQN010000020">
    <property type="protein sequence ID" value="MEW9267603.1"/>
    <property type="molecule type" value="Genomic_DNA"/>
</dbReference>
<organism evidence="5 6">
    <name type="scientific">Kineococcus endophyticus</name>
    <dbReference type="NCBI Taxonomy" id="1181883"/>
    <lineage>
        <taxon>Bacteria</taxon>
        <taxon>Bacillati</taxon>
        <taxon>Actinomycetota</taxon>
        <taxon>Actinomycetes</taxon>
        <taxon>Kineosporiales</taxon>
        <taxon>Kineosporiaceae</taxon>
        <taxon>Kineococcus</taxon>
    </lineage>
</organism>
<dbReference type="PANTHER" id="PTHR43490">
    <property type="entry name" value="(+)-NEOMENTHOL DEHYDROGENASE"/>
    <property type="match status" value="1"/>
</dbReference>
<comment type="caution">
    <text evidence="5">The sequence shown here is derived from an EMBL/GenBank/DDBJ whole genome shotgun (WGS) entry which is preliminary data.</text>
</comment>
<protein>
    <submittedName>
        <fullName evidence="5">SDR family NAD(P)-dependent oxidoreductase</fullName>
    </submittedName>
</protein>
<gene>
    <name evidence="5" type="ORF">AB1207_22920</name>
</gene>
<proteinExistence type="inferred from homology"/>
<keyword evidence="3" id="KW-0560">Oxidoreductase</keyword>
<evidence type="ECO:0000256" key="2">
    <source>
        <dbReference type="ARBA" id="ARBA00022857"/>
    </source>
</evidence>
<comment type="similarity">
    <text evidence="1 4">Belongs to the short-chain dehydrogenases/reductases (SDR) family.</text>
</comment>
<dbReference type="RefSeq" id="WP_367641012.1">
    <property type="nucleotide sequence ID" value="NZ_JBFNQN010000020.1"/>
</dbReference>
<dbReference type="SUPFAM" id="SSF51735">
    <property type="entry name" value="NAD(P)-binding Rossmann-fold domains"/>
    <property type="match status" value="1"/>
</dbReference>
<evidence type="ECO:0000256" key="3">
    <source>
        <dbReference type="ARBA" id="ARBA00023002"/>
    </source>
</evidence>